<evidence type="ECO:0000256" key="2">
    <source>
        <dbReference type="ARBA" id="ARBA00006666"/>
    </source>
</evidence>
<evidence type="ECO:0000256" key="1">
    <source>
        <dbReference type="ARBA" id="ARBA00004141"/>
    </source>
</evidence>
<keyword evidence="9 12" id="KW-0406">Ion transport</keyword>
<feature type="domain" description="Potassium channel" evidence="15">
    <location>
        <begin position="175"/>
        <end position="245"/>
    </location>
</feature>
<keyword evidence="10 14" id="KW-0472">Membrane</keyword>
<evidence type="ECO:0000256" key="3">
    <source>
        <dbReference type="ARBA" id="ARBA00022448"/>
    </source>
</evidence>
<dbReference type="PRINTS" id="PR01333">
    <property type="entry name" value="2POREKCHANEL"/>
</dbReference>
<keyword evidence="16" id="KW-1185">Reference proteome</keyword>
<evidence type="ECO:0000256" key="5">
    <source>
        <dbReference type="ARBA" id="ARBA00022692"/>
    </source>
</evidence>
<feature type="domain" description="Potassium channel" evidence="15">
    <location>
        <begin position="81"/>
        <end position="137"/>
    </location>
</feature>
<dbReference type="Pfam" id="PF07885">
    <property type="entry name" value="Ion_trans_2"/>
    <property type="match status" value="2"/>
</dbReference>
<feature type="region of interest" description="Disordered" evidence="13">
    <location>
        <begin position="266"/>
        <end position="293"/>
    </location>
</feature>
<dbReference type="RefSeq" id="XP_031556229.1">
    <property type="nucleotide sequence ID" value="XM_031700369.1"/>
</dbReference>
<evidence type="ECO:0000313" key="16">
    <source>
        <dbReference type="Proteomes" id="UP000515163"/>
    </source>
</evidence>
<dbReference type="InterPro" id="IPR013099">
    <property type="entry name" value="K_chnl_dom"/>
</dbReference>
<keyword evidence="7" id="KW-0630">Potassium</keyword>
<evidence type="ECO:0000256" key="11">
    <source>
        <dbReference type="ARBA" id="ARBA00023303"/>
    </source>
</evidence>
<keyword evidence="3 12" id="KW-0813">Transport</keyword>
<dbReference type="InterPro" id="IPR003280">
    <property type="entry name" value="2pore_dom_K_chnl"/>
</dbReference>
<dbReference type="PANTHER" id="PTHR11003:SF345">
    <property type="entry name" value="TWIK FAMILY OF POTASSIUM CHANNELS PROTEIN 18"/>
    <property type="match status" value="1"/>
</dbReference>
<organism evidence="16 17">
    <name type="scientific">Actinia tenebrosa</name>
    <name type="common">Australian red waratah sea anemone</name>
    <dbReference type="NCBI Taxonomy" id="6105"/>
    <lineage>
        <taxon>Eukaryota</taxon>
        <taxon>Metazoa</taxon>
        <taxon>Cnidaria</taxon>
        <taxon>Anthozoa</taxon>
        <taxon>Hexacorallia</taxon>
        <taxon>Actiniaria</taxon>
        <taxon>Actiniidae</taxon>
        <taxon>Actinia</taxon>
    </lineage>
</organism>
<proteinExistence type="inferred from homology"/>
<dbReference type="InterPro" id="IPR003092">
    <property type="entry name" value="2pore_dom_K_chnl_TASK"/>
</dbReference>
<evidence type="ECO:0000256" key="12">
    <source>
        <dbReference type="RuleBase" id="RU003857"/>
    </source>
</evidence>
<evidence type="ECO:0000256" key="8">
    <source>
        <dbReference type="ARBA" id="ARBA00022989"/>
    </source>
</evidence>
<dbReference type="KEGG" id="aten:116292991"/>
<evidence type="ECO:0000256" key="9">
    <source>
        <dbReference type="ARBA" id="ARBA00023065"/>
    </source>
</evidence>
<keyword evidence="6" id="KW-0631">Potassium channel</keyword>
<feature type="transmembrane region" description="Helical" evidence="14">
    <location>
        <begin position="165"/>
        <end position="186"/>
    </location>
</feature>
<sequence length="320" mass="35992">MAVSESTIILIIRSSIFLVYLVAGAAVFQALEQDHQRQSFENKQDLRTSITNKYNISEEDVQTWAETYRPNFQVKGDEELEWNFGNSFLFAVVTVTTIGYGNIVPMTVGGRLFCIVYAFIGIPGTCLTLKAVGDKISELTSILIEAVERRILKIKRPKKIQLKTTLFNLIFTAFLVLPLCTAIVYVREANQWTYFECFYFTFTTLTTIGYGDFVPYFANTLDFLLVIVAFIGLAFVSSILCSLNNLYEAYGISGKVVRSVTGKKDSESANQFPEENGLKEINEEDNENNPESDLKLLNKRHSKDALSGKRDSVSVAMFKA</sequence>
<keyword evidence="5 12" id="KW-0812">Transmembrane</keyword>
<dbReference type="Proteomes" id="UP000515163">
    <property type="component" value="Unplaced"/>
</dbReference>
<protein>
    <submittedName>
        <fullName evidence="17">Potassium channel subfamily K member 15-like</fullName>
    </submittedName>
</protein>
<keyword evidence="11 12" id="KW-0407">Ion channel</keyword>
<dbReference type="AlphaFoldDB" id="A0A6P8HIL6"/>
<gene>
    <name evidence="17" type="primary">LOC116292991</name>
</gene>
<feature type="transmembrane region" description="Helical" evidence="14">
    <location>
        <begin position="223"/>
        <end position="247"/>
    </location>
</feature>
<evidence type="ECO:0000256" key="6">
    <source>
        <dbReference type="ARBA" id="ARBA00022826"/>
    </source>
</evidence>
<feature type="transmembrane region" description="Helical" evidence="14">
    <location>
        <begin position="192"/>
        <end position="211"/>
    </location>
</feature>
<accession>A0A6P8HIL6</accession>
<dbReference type="PRINTS" id="PR01095">
    <property type="entry name" value="TASKCHANNEL"/>
</dbReference>
<feature type="transmembrane region" description="Helical" evidence="14">
    <location>
        <begin position="6"/>
        <end position="28"/>
    </location>
</feature>
<evidence type="ECO:0000256" key="4">
    <source>
        <dbReference type="ARBA" id="ARBA00022538"/>
    </source>
</evidence>
<evidence type="ECO:0000256" key="14">
    <source>
        <dbReference type="SAM" id="Phobius"/>
    </source>
</evidence>
<comment type="subcellular location">
    <subcellularLocation>
        <location evidence="1">Membrane</location>
        <topology evidence="1">Multi-pass membrane protein</topology>
    </subcellularLocation>
</comment>
<reference evidence="17" key="1">
    <citation type="submission" date="2025-08" db="UniProtKB">
        <authorList>
            <consortium name="RefSeq"/>
        </authorList>
    </citation>
    <scope>IDENTIFICATION</scope>
    <source>
        <tissue evidence="17">Tentacle</tissue>
    </source>
</reference>
<evidence type="ECO:0000313" key="17">
    <source>
        <dbReference type="RefSeq" id="XP_031556229.1"/>
    </source>
</evidence>
<name>A0A6P8HIL6_ACTTE</name>
<dbReference type="InParanoid" id="A0A6P8HIL6"/>
<evidence type="ECO:0000256" key="13">
    <source>
        <dbReference type="SAM" id="MobiDB-lite"/>
    </source>
</evidence>
<dbReference type="GO" id="GO:0005886">
    <property type="term" value="C:plasma membrane"/>
    <property type="evidence" value="ECO:0007669"/>
    <property type="project" value="TreeGrafter"/>
</dbReference>
<evidence type="ECO:0000256" key="10">
    <source>
        <dbReference type="ARBA" id="ARBA00023136"/>
    </source>
</evidence>
<dbReference type="SUPFAM" id="SSF81324">
    <property type="entry name" value="Voltage-gated potassium channels"/>
    <property type="match status" value="2"/>
</dbReference>
<dbReference type="GO" id="GO:0022841">
    <property type="term" value="F:potassium ion leak channel activity"/>
    <property type="evidence" value="ECO:0007669"/>
    <property type="project" value="TreeGrafter"/>
</dbReference>
<keyword evidence="4" id="KW-0633">Potassium transport</keyword>
<dbReference type="GO" id="GO:0015271">
    <property type="term" value="F:outward rectifier potassium channel activity"/>
    <property type="evidence" value="ECO:0007669"/>
    <property type="project" value="TreeGrafter"/>
</dbReference>
<dbReference type="GeneID" id="116292991"/>
<dbReference type="OrthoDB" id="297496at2759"/>
<dbReference type="GO" id="GO:0030322">
    <property type="term" value="P:stabilization of membrane potential"/>
    <property type="evidence" value="ECO:0007669"/>
    <property type="project" value="TreeGrafter"/>
</dbReference>
<keyword evidence="8 14" id="KW-1133">Transmembrane helix</keyword>
<evidence type="ECO:0000256" key="7">
    <source>
        <dbReference type="ARBA" id="ARBA00022958"/>
    </source>
</evidence>
<feature type="transmembrane region" description="Helical" evidence="14">
    <location>
        <begin position="109"/>
        <end position="129"/>
    </location>
</feature>
<dbReference type="Gene3D" id="1.10.287.70">
    <property type="match status" value="1"/>
</dbReference>
<dbReference type="PANTHER" id="PTHR11003">
    <property type="entry name" value="POTASSIUM CHANNEL, SUBFAMILY K"/>
    <property type="match status" value="1"/>
</dbReference>
<comment type="similarity">
    <text evidence="2 12">Belongs to the two pore domain potassium channel (TC 1.A.1.8) family.</text>
</comment>
<evidence type="ECO:0000259" key="15">
    <source>
        <dbReference type="Pfam" id="PF07885"/>
    </source>
</evidence>
<feature type="transmembrane region" description="Helical" evidence="14">
    <location>
        <begin position="84"/>
        <end position="103"/>
    </location>
</feature>